<reference evidence="2 3" key="1">
    <citation type="journal article" date="2023" name="Arcadia Sci">
        <title>De novo assembly of a long-read Amblyomma americanum tick genome.</title>
        <authorList>
            <person name="Chou S."/>
            <person name="Poskanzer K.E."/>
            <person name="Rollins M."/>
            <person name="Thuy-Boun P.S."/>
        </authorList>
    </citation>
    <scope>NUCLEOTIDE SEQUENCE [LARGE SCALE GENOMIC DNA]</scope>
    <source>
        <strain evidence="2">F_SG_1</strain>
        <tissue evidence="2">Salivary glands</tissue>
    </source>
</reference>
<proteinExistence type="predicted"/>
<sequence>MDSAGQTGEPSLKSPKRTGSSATKRFVAGSSEMSPRKKAKTRLSRPTKARSPTAVDREPTTGAWKEASPSPVLPDAAAEASKSSGSGLGHGSTSGQALVPTSAPVAEHPAAEQSPRKTH</sequence>
<accession>A0AAQ4FEM1</accession>
<comment type="caution">
    <text evidence="2">The sequence shown here is derived from an EMBL/GenBank/DDBJ whole genome shotgun (WGS) entry which is preliminary data.</text>
</comment>
<protein>
    <submittedName>
        <fullName evidence="2">Uncharacterized protein</fullName>
    </submittedName>
</protein>
<dbReference type="EMBL" id="JARKHS020003849">
    <property type="protein sequence ID" value="KAK8785165.1"/>
    <property type="molecule type" value="Genomic_DNA"/>
</dbReference>
<gene>
    <name evidence="2" type="ORF">V5799_008469</name>
</gene>
<evidence type="ECO:0000256" key="1">
    <source>
        <dbReference type="SAM" id="MobiDB-lite"/>
    </source>
</evidence>
<feature type="region of interest" description="Disordered" evidence="1">
    <location>
        <begin position="1"/>
        <end position="119"/>
    </location>
</feature>
<keyword evidence="3" id="KW-1185">Reference proteome</keyword>
<evidence type="ECO:0000313" key="3">
    <source>
        <dbReference type="Proteomes" id="UP001321473"/>
    </source>
</evidence>
<dbReference type="Proteomes" id="UP001321473">
    <property type="component" value="Unassembled WGS sequence"/>
</dbReference>
<evidence type="ECO:0000313" key="2">
    <source>
        <dbReference type="EMBL" id="KAK8785165.1"/>
    </source>
</evidence>
<feature type="compositionally biased region" description="Basic residues" evidence="1">
    <location>
        <begin position="36"/>
        <end position="48"/>
    </location>
</feature>
<name>A0AAQ4FEM1_AMBAM</name>
<feature type="compositionally biased region" description="Low complexity" evidence="1">
    <location>
        <begin position="76"/>
        <end position="85"/>
    </location>
</feature>
<organism evidence="2 3">
    <name type="scientific">Amblyomma americanum</name>
    <name type="common">Lone star tick</name>
    <dbReference type="NCBI Taxonomy" id="6943"/>
    <lineage>
        <taxon>Eukaryota</taxon>
        <taxon>Metazoa</taxon>
        <taxon>Ecdysozoa</taxon>
        <taxon>Arthropoda</taxon>
        <taxon>Chelicerata</taxon>
        <taxon>Arachnida</taxon>
        <taxon>Acari</taxon>
        <taxon>Parasitiformes</taxon>
        <taxon>Ixodida</taxon>
        <taxon>Ixodoidea</taxon>
        <taxon>Ixodidae</taxon>
        <taxon>Amblyomminae</taxon>
        <taxon>Amblyomma</taxon>
    </lineage>
</organism>
<feature type="non-terminal residue" evidence="2">
    <location>
        <position position="119"/>
    </location>
</feature>
<dbReference type="AlphaFoldDB" id="A0AAQ4FEM1"/>